<evidence type="ECO:0000313" key="1">
    <source>
        <dbReference type="EMBL" id="GBC04328.1"/>
    </source>
</evidence>
<organism evidence="1 2">
    <name type="scientific">Rhizophagus clarus</name>
    <dbReference type="NCBI Taxonomy" id="94130"/>
    <lineage>
        <taxon>Eukaryota</taxon>
        <taxon>Fungi</taxon>
        <taxon>Fungi incertae sedis</taxon>
        <taxon>Mucoromycota</taxon>
        <taxon>Glomeromycotina</taxon>
        <taxon>Glomeromycetes</taxon>
        <taxon>Glomerales</taxon>
        <taxon>Glomeraceae</taxon>
        <taxon>Rhizophagus</taxon>
    </lineage>
</organism>
<proteinExistence type="predicted"/>
<gene>
    <name evidence="1" type="ORF">RclHR1_05620002</name>
</gene>
<comment type="caution">
    <text evidence="1">The sequence shown here is derived from an EMBL/GenBank/DDBJ whole genome shotgun (WGS) entry which is preliminary data.</text>
</comment>
<sequence>MDALHQSNDAKSTQSTPSLSIIVEQQESWTKALTSSSITSPNFTLASHTDNTIEPKKSGFIIPPTRQALKNDKDLTGSTKRFKTNDGFTGSNNLIITGY</sequence>
<reference evidence="1 2" key="1">
    <citation type="submission" date="2017-11" db="EMBL/GenBank/DDBJ databases">
        <title>The genome of Rhizophagus clarus HR1 reveals common genetic basis of auxotrophy among arbuscular mycorrhizal fungi.</title>
        <authorList>
            <person name="Kobayashi Y."/>
        </authorList>
    </citation>
    <scope>NUCLEOTIDE SEQUENCE [LARGE SCALE GENOMIC DNA]</scope>
    <source>
        <strain evidence="1 2">HR1</strain>
    </source>
</reference>
<dbReference type="EMBL" id="BEXD01003940">
    <property type="protein sequence ID" value="GBC04328.1"/>
    <property type="molecule type" value="Genomic_DNA"/>
</dbReference>
<evidence type="ECO:0000313" key="2">
    <source>
        <dbReference type="Proteomes" id="UP000247702"/>
    </source>
</evidence>
<dbReference type="AlphaFoldDB" id="A0A2Z6RMY5"/>
<keyword evidence="2" id="KW-1185">Reference proteome</keyword>
<protein>
    <submittedName>
        <fullName evidence="1">Uncharacterized protein</fullName>
    </submittedName>
</protein>
<accession>A0A2Z6RMY5</accession>
<name>A0A2Z6RMY5_9GLOM</name>
<dbReference type="Proteomes" id="UP000247702">
    <property type="component" value="Unassembled WGS sequence"/>
</dbReference>